<accession>A0ABQ3F2L3</accession>
<organism evidence="1 2">
    <name type="scientific">Streptomyces cirratus</name>
    <dbReference type="NCBI Taxonomy" id="68187"/>
    <lineage>
        <taxon>Bacteria</taxon>
        <taxon>Bacillati</taxon>
        <taxon>Actinomycetota</taxon>
        <taxon>Actinomycetes</taxon>
        <taxon>Kitasatosporales</taxon>
        <taxon>Streptomycetaceae</taxon>
        <taxon>Streptomyces</taxon>
    </lineage>
</organism>
<evidence type="ECO:0000313" key="2">
    <source>
        <dbReference type="Proteomes" id="UP000642673"/>
    </source>
</evidence>
<dbReference type="EMBL" id="BMVP01000024">
    <property type="protein sequence ID" value="GHB84102.1"/>
    <property type="molecule type" value="Genomic_DNA"/>
</dbReference>
<comment type="caution">
    <text evidence="1">The sequence shown here is derived from an EMBL/GenBank/DDBJ whole genome shotgun (WGS) entry which is preliminary data.</text>
</comment>
<evidence type="ECO:0000313" key="1">
    <source>
        <dbReference type="EMBL" id="GHB84102.1"/>
    </source>
</evidence>
<sequence length="131" mass="14585">MRAPARLESGAYELPRMGPPLHLLPTLAGQDFGWDPRNEETPTRIWPQTVRAWRSVSELRGRVVMRDGAWLGEQSHAVGMAARPARPDAGHADLLQHWFGLWQVPELSSSDHDAYGFRPCSTTRSSMPGAT</sequence>
<proteinExistence type="predicted"/>
<reference evidence="2" key="1">
    <citation type="journal article" date="2019" name="Int. J. Syst. Evol. Microbiol.">
        <title>The Global Catalogue of Microorganisms (GCM) 10K type strain sequencing project: providing services to taxonomists for standard genome sequencing and annotation.</title>
        <authorList>
            <consortium name="The Broad Institute Genomics Platform"/>
            <consortium name="The Broad Institute Genome Sequencing Center for Infectious Disease"/>
            <person name="Wu L."/>
            <person name="Ma J."/>
        </authorList>
    </citation>
    <scope>NUCLEOTIDE SEQUENCE [LARGE SCALE GENOMIC DNA]</scope>
    <source>
        <strain evidence="2">JCM 4738</strain>
    </source>
</reference>
<protein>
    <submittedName>
        <fullName evidence="1">Uncharacterized protein</fullName>
    </submittedName>
</protein>
<name>A0ABQ3F2L3_9ACTN</name>
<gene>
    <name evidence="1" type="ORF">GCM10010347_63800</name>
</gene>
<dbReference type="Proteomes" id="UP000642673">
    <property type="component" value="Unassembled WGS sequence"/>
</dbReference>
<keyword evidence="2" id="KW-1185">Reference proteome</keyword>